<proteinExistence type="inferred from homology"/>
<evidence type="ECO:0000256" key="9">
    <source>
        <dbReference type="ARBA" id="ARBA00022840"/>
    </source>
</evidence>
<dbReference type="InterPro" id="IPR013815">
    <property type="entry name" value="ATP_grasp_subdomain_1"/>
</dbReference>
<dbReference type="UniPathway" id="UPA00074">
    <property type="reaction ID" value="UER00125"/>
</dbReference>
<sequence length="429" mass="46594">MKVLVIGSGGREHALVKKIAESSRVTDLYVAPGNHGIAKDAECIDIKETDINKLADLAIQKDIDLTIVGPEQPLSQGIVDHFQSKGLNIFGPSQKAAKIETSKWFAKQLMQTYGIPTGKAEYIEGDAGLDNLEKGLSALEDMSPPFVVKADGLYAGKGVIVTEEISEAEQAVENFLSEHTSILIEEYLEGEELSLLAFSDGHKVLPLIPSQDYKRAYDNDQGPNTGGMGSYAPVPSISQEQLEWIVDNIMQPTITALKKQGVTYQGILYAGLILTDSGPKVLEFNARFGDPETQAILPLLKTDILEPIMGVVAGNLETELKEPLKDALSWKAEKAVCVVLASGGYPKEYQKGFPIKIPQELLTWNNVNLYYAGVASENGTPVTAGGRVLNVTGIGESWKEARENAYEGVSTVEFDGKHFRNDIALQTLK</sequence>
<dbReference type="InParanoid" id="B2A5W2"/>
<dbReference type="OrthoDB" id="9807240at2"/>
<keyword evidence="8 14" id="KW-0658">Purine biosynthesis</keyword>
<keyword evidence="18" id="KW-1185">Reference proteome</keyword>
<dbReference type="InterPro" id="IPR000115">
    <property type="entry name" value="PRibGlycinamide_synth"/>
</dbReference>
<organism evidence="17 18">
    <name type="scientific">Natranaerobius thermophilus (strain ATCC BAA-1301 / DSM 18059 / JW/NM-WN-LF)</name>
    <dbReference type="NCBI Taxonomy" id="457570"/>
    <lineage>
        <taxon>Bacteria</taxon>
        <taxon>Bacillati</taxon>
        <taxon>Bacillota</taxon>
        <taxon>Clostridia</taxon>
        <taxon>Natranaerobiales</taxon>
        <taxon>Natranaerobiaceae</taxon>
        <taxon>Natranaerobius</taxon>
    </lineage>
</organism>
<evidence type="ECO:0000256" key="5">
    <source>
        <dbReference type="ARBA" id="ARBA00022598"/>
    </source>
</evidence>
<dbReference type="InterPro" id="IPR020562">
    <property type="entry name" value="PRibGlycinamide_synth_N"/>
</dbReference>
<dbReference type="SMART" id="SM01210">
    <property type="entry name" value="GARS_C"/>
    <property type="match status" value="1"/>
</dbReference>
<dbReference type="GO" id="GO:0006189">
    <property type="term" value="P:'de novo' IMP biosynthetic process"/>
    <property type="evidence" value="ECO:0007669"/>
    <property type="project" value="UniProtKB-UniRule"/>
</dbReference>
<accession>B2A5W2</accession>
<dbReference type="SUPFAM" id="SSF51246">
    <property type="entry name" value="Rudiment single hybrid motif"/>
    <property type="match status" value="1"/>
</dbReference>
<evidence type="ECO:0000256" key="15">
    <source>
        <dbReference type="PROSITE-ProRule" id="PRU00409"/>
    </source>
</evidence>
<dbReference type="STRING" id="457570.Nther_0459"/>
<dbReference type="FunCoup" id="B2A5W2">
    <property type="interactions" value="365"/>
</dbReference>
<name>B2A5W2_NATTJ</name>
<evidence type="ECO:0000256" key="1">
    <source>
        <dbReference type="ARBA" id="ARBA00001936"/>
    </source>
</evidence>
<dbReference type="Gene3D" id="3.30.1490.20">
    <property type="entry name" value="ATP-grasp fold, A domain"/>
    <property type="match status" value="1"/>
</dbReference>
<dbReference type="KEGG" id="nth:Nther_0459"/>
<keyword evidence="5 14" id="KW-0436">Ligase</keyword>
<dbReference type="EC" id="6.3.4.13" evidence="4 14"/>
<dbReference type="InterPro" id="IPR020559">
    <property type="entry name" value="PRibGlycinamide_synth_CS"/>
</dbReference>
<keyword evidence="10" id="KW-0464">Manganese</keyword>
<gene>
    <name evidence="14" type="primary">purD</name>
    <name evidence="17" type="ordered locus">Nther_0459</name>
</gene>
<dbReference type="Pfam" id="PF01071">
    <property type="entry name" value="GARS_A"/>
    <property type="match status" value="1"/>
</dbReference>
<comment type="cofactor">
    <cofactor evidence="2">
        <name>Mg(2+)</name>
        <dbReference type="ChEBI" id="CHEBI:18420"/>
    </cofactor>
</comment>
<comment type="catalytic activity">
    <reaction evidence="14">
        <text>5-phospho-beta-D-ribosylamine + glycine + ATP = N(1)-(5-phospho-beta-D-ribosyl)glycinamide + ADP + phosphate + H(+)</text>
        <dbReference type="Rhea" id="RHEA:17453"/>
        <dbReference type="ChEBI" id="CHEBI:15378"/>
        <dbReference type="ChEBI" id="CHEBI:30616"/>
        <dbReference type="ChEBI" id="CHEBI:43474"/>
        <dbReference type="ChEBI" id="CHEBI:57305"/>
        <dbReference type="ChEBI" id="CHEBI:58681"/>
        <dbReference type="ChEBI" id="CHEBI:143788"/>
        <dbReference type="ChEBI" id="CHEBI:456216"/>
        <dbReference type="EC" id="6.3.4.13"/>
    </reaction>
</comment>
<evidence type="ECO:0000313" key="17">
    <source>
        <dbReference type="EMBL" id="ACB84055.1"/>
    </source>
</evidence>
<comment type="cofactor">
    <cofactor evidence="1">
        <name>Mn(2+)</name>
        <dbReference type="ChEBI" id="CHEBI:29035"/>
    </cofactor>
</comment>
<dbReference type="GO" id="GO:0009113">
    <property type="term" value="P:purine nucleobase biosynthetic process"/>
    <property type="evidence" value="ECO:0007669"/>
    <property type="project" value="InterPro"/>
</dbReference>
<dbReference type="SUPFAM" id="SSF56059">
    <property type="entry name" value="Glutathione synthetase ATP-binding domain-like"/>
    <property type="match status" value="1"/>
</dbReference>
<dbReference type="GO" id="GO:0004637">
    <property type="term" value="F:phosphoribosylamine-glycine ligase activity"/>
    <property type="evidence" value="ECO:0007669"/>
    <property type="project" value="UniProtKB-UniRule"/>
</dbReference>
<evidence type="ECO:0000256" key="4">
    <source>
        <dbReference type="ARBA" id="ARBA00013255"/>
    </source>
</evidence>
<dbReference type="Gene3D" id="3.40.50.20">
    <property type="match status" value="1"/>
</dbReference>
<comment type="similarity">
    <text evidence="11 14">Belongs to the GARS family.</text>
</comment>
<evidence type="ECO:0000256" key="10">
    <source>
        <dbReference type="ARBA" id="ARBA00023211"/>
    </source>
</evidence>
<evidence type="ECO:0000256" key="13">
    <source>
        <dbReference type="ARBA" id="ARBA00042864"/>
    </source>
</evidence>
<protein>
    <recommendedName>
        <fullName evidence="4 14">Phosphoribosylamine--glycine ligase</fullName>
        <ecNumber evidence="4 14">6.3.4.13</ecNumber>
    </recommendedName>
    <alternativeName>
        <fullName evidence="14">GARS</fullName>
    </alternativeName>
    <alternativeName>
        <fullName evidence="12 14">Glycinamide ribonucleotide synthetase</fullName>
    </alternativeName>
    <alternativeName>
        <fullName evidence="13 14">Phosphoribosylglycinamide synthetase</fullName>
    </alternativeName>
</protein>
<reference evidence="17 18" key="2">
    <citation type="journal article" date="2011" name="J. Bacteriol.">
        <title>Complete genome sequence of the anaerobic, halophilic alkalithermophile Natranaerobius thermophilus JW/NM-WN-LF.</title>
        <authorList>
            <person name="Zhao B."/>
            <person name="Mesbah N.M."/>
            <person name="Dalin E."/>
            <person name="Goodwin L."/>
            <person name="Nolan M."/>
            <person name="Pitluck S."/>
            <person name="Chertkov O."/>
            <person name="Brettin T.S."/>
            <person name="Han J."/>
            <person name="Larimer F.W."/>
            <person name="Land M.L."/>
            <person name="Hauser L."/>
            <person name="Kyrpides N."/>
            <person name="Wiegel J."/>
        </authorList>
    </citation>
    <scope>NUCLEOTIDE SEQUENCE [LARGE SCALE GENOMIC DNA]</scope>
    <source>
        <strain evidence="18">ATCC BAA-1301 / DSM 18059 / JW/NM-WN-LF</strain>
    </source>
</reference>
<dbReference type="GO" id="GO:0005524">
    <property type="term" value="F:ATP binding"/>
    <property type="evidence" value="ECO:0007669"/>
    <property type="project" value="UniProtKB-UniRule"/>
</dbReference>
<evidence type="ECO:0000256" key="2">
    <source>
        <dbReference type="ARBA" id="ARBA00001946"/>
    </source>
</evidence>
<dbReference type="InterPro" id="IPR011761">
    <property type="entry name" value="ATP-grasp"/>
</dbReference>
<dbReference type="Gene3D" id="3.30.470.20">
    <property type="entry name" value="ATP-grasp fold, B domain"/>
    <property type="match status" value="1"/>
</dbReference>
<dbReference type="InterPro" id="IPR016185">
    <property type="entry name" value="PreATP-grasp_dom_sf"/>
</dbReference>
<keyword evidence="9 15" id="KW-0067">ATP-binding</keyword>
<feature type="domain" description="ATP-grasp" evidence="16">
    <location>
        <begin position="107"/>
        <end position="313"/>
    </location>
</feature>
<dbReference type="PANTHER" id="PTHR43472:SF1">
    <property type="entry name" value="PHOSPHORIBOSYLAMINE--GLYCINE LIGASE, CHLOROPLASTIC"/>
    <property type="match status" value="1"/>
</dbReference>
<evidence type="ECO:0000256" key="6">
    <source>
        <dbReference type="ARBA" id="ARBA00022723"/>
    </source>
</evidence>
<dbReference type="SUPFAM" id="SSF52440">
    <property type="entry name" value="PreATP-grasp domain"/>
    <property type="match status" value="1"/>
</dbReference>
<dbReference type="HOGENOM" id="CLU_027420_3_1_9"/>
<evidence type="ECO:0000313" key="18">
    <source>
        <dbReference type="Proteomes" id="UP000001683"/>
    </source>
</evidence>
<dbReference type="Gene3D" id="3.90.600.10">
    <property type="entry name" value="Phosphoribosylglycinamide synthetase, C-terminal domain"/>
    <property type="match status" value="1"/>
</dbReference>
<dbReference type="Proteomes" id="UP000001683">
    <property type="component" value="Chromosome"/>
</dbReference>
<comment type="pathway">
    <text evidence="3 14">Purine metabolism; IMP biosynthesis via de novo pathway; N(1)-(5-phospho-D-ribosyl)glycinamide from 5-phospho-alpha-D-ribose 1-diphosphate: step 2/2.</text>
</comment>
<dbReference type="NCBIfam" id="TIGR00877">
    <property type="entry name" value="purD"/>
    <property type="match status" value="1"/>
</dbReference>
<keyword evidence="6" id="KW-0479">Metal-binding</keyword>
<evidence type="ECO:0000256" key="12">
    <source>
        <dbReference type="ARBA" id="ARBA00042242"/>
    </source>
</evidence>
<dbReference type="AlphaFoldDB" id="B2A5W2"/>
<dbReference type="SMART" id="SM01209">
    <property type="entry name" value="GARS_A"/>
    <property type="match status" value="1"/>
</dbReference>
<evidence type="ECO:0000256" key="8">
    <source>
        <dbReference type="ARBA" id="ARBA00022755"/>
    </source>
</evidence>
<dbReference type="InterPro" id="IPR020561">
    <property type="entry name" value="PRibGlycinamid_synth_ATP-grasp"/>
</dbReference>
<dbReference type="RefSeq" id="WP_012446942.1">
    <property type="nucleotide sequence ID" value="NC_010718.1"/>
</dbReference>
<evidence type="ECO:0000256" key="7">
    <source>
        <dbReference type="ARBA" id="ARBA00022741"/>
    </source>
</evidence>
<reference evidence="17 18" key="1">
    <citation type="submission" date="2008-04" db="EMBL/GenBank/DDBJ databases">
        <title>Complete sequence of chromosome of Natranaerobius thermophilus JW/NM-WN-LF.</title>
        <authorList>
            <consortium name="US DOE Joint Genome Institute"/>
            <person name="Copeland A."/>
            <person name="Lucas S."/>
            <person name="Lapidus A."/>
            <person name="Glavina del Rio T."/>
            <person name="Dalin E."/>
            <person name="Tice H."/>
            <person name="Bruce D."/>
            <person name="Goodwin L."/>
            <person name="Pitluck S."/>
            <person name="Chertkov O."/>
            <person name="Brettin T."/>
            <person name="Detter J.C."/>
            <person name="Han C."/>
            <person name="Kuske C.R."/>
            <person name="Schmutz J."/>
            <person name="Larimer F."/>
            <person name="Land M."/>
            <person name="Hauser L."/>
            <person name="Kyrpides N."/>
            <person name="Lykidis A."/>
            <person name="Mesbah N.M."/>
            <person name="Wiegel J."/>
        </authorList>
    </citation>
    <scope>NUCLEOTIDE SEQUENCE [LARGE SCALE GENOMIC DNA]</scope>
    <source>
        <strain evidence="18">ATCC BAA-1301 / DSM 18059 / JW/NM-WN-LF</strain>
    </source>
</reference>
<dbReference type="eggNOG" id="COG0151">
    <property type="taxonomic scope" value="Bacteria"/>
</dbReference>
<dbReference type="PANTHER" id="PTHR43472">
    <property type="entry name" value="PHOSPHORIBOSYLAMINE--GLYCINE LIGASE"/>
    <property type="match status" value="1"/>
</dbReference>
<dbReference type="InterPro" id="IPR020560">
    <property type="entry name" value="PRibGlycinamide_synth_C-dom"/>
</dbReference>
<dbReference type="FunFam" id="3.40.50.20:FF:000006">
    <property type="entry name" value="Phosphoribosylamine--glycine ligase, chloroplastic"/>
    <property type="match status" value="1"/>
</dbReference>
<evidence type="ECO:0000256" key="11">
    <source>
        <dbReference type="ARBA" id="ARBA00038345"/>
    </source>
</evidence>
<evidence type="ECO:0000259" key="16">
    <source>
        <dbReference type="PROSITE" id="PS50975"/>
    </source>
</evidence>
<dbReference type="PROSITE" id="PS00184">
    <property type="entry name" value="GARS"/>
    <property type="match status" value="1"/>
</dbReference>
<evidence type="ECO:0000256" key="3">
    <source>
        <dbReference type="ARBA" id="ARBA00005174"/>
    </source>
</evidence>
<dbReference type="PROSITE" id="PS50975">
    <property type="entry name" value="ATP_GRASP"/>
    <property type="match status" value="1"/>
</dbReference>
<evidence type="ECO:0000256" key="14">
    <source>
        <dbReference type="HAMAP-Rule" id="MF_00138"/>
    </source>
</evidence>
<dbReference type="Pfam" id="PF02843">
    <property type="entry name" value="GARS_C"/>
    <property type="match status" value="1"/>
</dbReference>
<dbReference type="HAMAP" id="MF_00138">
    <property type="entry name" value="GARS"/>
    <property type="match status" value="1"/>
</dbReference>
<dbReference type="InterPro" id="IPR037123">
    <property type="entry name" value="PRibGlycinamide_synth_C_sf"/>
</dbReference>
<keyword evidence="7 15" id="KW-0547">Nucleotide-binding</keyword>
<dbReference type="Pfam" id="PF02844">
    <property type="entry name" value="GARS_N"/>
    <property type="match status" value="1"/>
</dbReference>
<dbReference type="GO" id="GO:0046872">
    <property type="term" value="F:metal ion binding"/>
    <property type="evidence" value="ECO:0007669"/>
    <property type="project" value="UniProtKB-KW"/>
</dbReference>
<dbReference type="FunFam" id="3.30.470.20:FF:000018">
    <property type="entry name" value="Trifunctional purine biosynthetic protein adenosine-3"/>
    <property type="match status" value="1"/>
</dbReference>
<dbReference type="InterPro" id="IPR011054">
    <property type="entry name" value="Rudment_hybrid_motif"/>
</dbReference>
<dbReference type="EMBL" id="CP001034">
    <property type="protein sequence ID" value="ACB84055.1"/>
    <property type="molecule type" value="Genomic_DNA"/>
</dbReference>